<dbReference type="EMBL" id="FJUX01000227">
    <property type="protein sequence ID" value="CZT13894.1"/>
    <property type="molecule type" value="Genomic_DNA"/>
</dbReference>
<evidence type="ECO:0000313" key="2">
    <source>
        <dbReference type="Proteomes" id="UP000178912"/>
    </source>
</evidence>
<reference evidence="2" key="1">
    <citation type="submission" date="2016-03" db="EMBL/GenBank/DDBJ databases">
        <authorList>
            <person name="Guldener U."/>
        </authorList>
    </citation>
    <scope>NUCLEOTIDE SEQUENCE [LARGE SCALE GENOMIC DNA]</scope>
    <source>
        <strain evidence="2">04CH-RAC-A.6.1</strain>
    </source>
</reference>
<dbReference type="Proteomes" id="UP000178912">
    <property type="component" value="Unassembled WGS sequence"/>
</dbReference>
<proteinExistence type="predicted"/>
<protein>
    <submittedName>
        <fullName evidence="1">Uncharacterized protein</fullName>
    </submittedName>
</protein>
<organism evidence="1 2">
    <name type="scientific">Rhynchosporium agropyri</name>
    <dbReference type="NCBI Taxonomy" id="914238"/>
    <lineage>
        <taxon>Eukaryota</taxon>
        <taxon>Fungi</taxon>
        <taxon>Dikarya</taxon>
        <taxon>Ascomycota</taxon>
        <taxon>Pezizomycotina</taxon>
        <taxon>Leotiomycetes</taxon>
        <taxon>Helotiales</taxon>
        <taxon>Ploettnerulaceae</taxon>
        <taxon>Rhynchosporium</taxon>
    </lineage>
</organism>
<dbReference type="AlphaFoldDB" id="A0A1E1LTW7"/>
<sequence>MTAQKEKGCSQIIKVTPCIYEVKDRCVRRDLTNFRSNFKNVRQIKESIAN</sequence>
<name>A0A1E1LTW7_9HELO</name>
<evidence type="ECO:0000313" key="1">
    <source>
        <dbReference type="EMBL" id="CZT13894.1"/>
    </source>
</evidence>
<keyword evidence="2" id="KW-1185">Reference proteome</keyword>
<accession>A0A1E1LTW7</accession>
<gene>
    <name evidence="1" type="ORF">RAG0_17406</name>
</gene>